<dbReference type="EnsemblProtists" id="PYU1_T011097">
    <property type="protein sequence ID" value="PYU1_T011097"/>
    <property type="gene ID" value="PYU1_G011073"/>
</dbReference>
<evidence type="ECO:0000313" key="5">
    <source>
        <dbReference type="EnsemblProtists" id="PYU1_T011097"/>
    </source>
</evidence>
<dbReference type="GO" id="GO:0016491">
    <property type="term" value="F:oxidoreductase activity"/>
    <property type="evidence" value="ECO:0007669"/>
    <property type="project" value="InterPro"/>
</dbReference>
<dbReference type="PROSITE" id="PS00497">
    <property type="entry name" value="TYROSINASE_1"/>
    <property type="match status" value="1"/>
</dbReference>
<dbReference type="PANTHER" id="PTHR11474:SF126">
    <property type="entry name" value="TYROSINASE-LIKE PROTEIN TYR-1-RELATED"/>
    <property type="match status" value="1"/>
</dbReference>
<evidence type="ECO:0000313" key="6">
    <source>
        <dbReference type="Proteomes" id="UP000019132"/>
    </source>
</evidence>
<dbReference type="PANTHER" id="PTHR11474">
    <property type="entry name" value="TYROSINASE FAMILY MEMBER"/>
    <property type="match status" value="1"/>
</dbReference>
<accession>K3X1J8</accession>
<evidence type="ECO:0000256" key="1">
    <source>
        <dbReference type="ARBA" id="ARBA00022723"/>
    </source>
</evidence>
<reference evidence="6" key="1">
    <citation type="journal article" date="2010" name="Genome Biol.">
        <title>Genome sequence of the necrotrophic plant pathogen Pythium ultimum reveals original pathogenicity mechanisms and effector repertoire.</title>
        <authorList>
            <person name="Levesque C.A."/>
            <person name="Brouwer H."/>
            <person name="Cano L."/>
            <person name="Hamilton J.P."/>
            <person name="Holt C."/>
            <person name="Huitema E."/>
            <person name="Raffaele S."/>
            <person name="Robideau G.P."/>
            <person name="Thines M."/>
            <person name="Win J."/>
            <person name="Zerillo M.M."/>
            <person name="Beakes G.W."/>
            <person name="Boore J.L."/>
            <person name="Busam D."/>
            <person name="Dumas B."/>
            <person name="Ferriera S."/>
            <person name="Fuerstenberg S.I."/>
            <person name="Gachon C.M."/>
            <person name="Gaulin E."/>
            <person name="Govers F."/>
            <person name="Grenville-Briggs L."/>
            <person name="Horner N."/>
            <person name="Hostetler J."/>
            <person name="Jiang R.H."/>
            <person name="Johnson J."/>
            <person name="Krajaejun T."/>
            <person name="Lin H."/>
            <person name="Meijer H.J."/>
            <person name="Moore B."/>
            <person name="Morris P."/>
            <person name="Phuntmart V."/>
            <person name="Puiu D."/>
            <person name="Shetty J."/>
            <person name="Stajich J.E."/>
            <person name="Tripathy S."/>
            <person name="Wawra S."/>
            <person name="van West P."/>
            <person name="Whitty B.R."/>
            <person name="Coutinho P.M."/>
            <person name="Henrissat B."/>
            <person name="Martin F."/>
            <person name="Thomas P.D."/>
            <person name="Tyler B.M."/>
            <person name="De Vries R.P."/>
            <person name="Kamoun S."/>
            <person name="Yandell M."/>
            <person name="Tisserat N."/>
            <person name="Buell C.R."/>
        </authorList>
    </citation>
    <scope>NUCLEOTIDE SEQUENCE</scope>
    <source>
        <strain evidence="6">DAOM:BR144</strain>
    </source>
</reference>
<keyword evidence="1" id="KW-0479">Metal-binding</keyword>
<dbReference type="SUPFAM" id="SSF48056">
    <property type="entry name" value="Di-copper centre-containing domain"/>
    <property type="match status" value="1"/>
</dbReference>
<feature type="domain" description="Tyrosinase copper-binding" evidence="4">
    <location>
        <begin position="243"/>
        <end position="254"/>
    </location>
</feature>
<keyword evidence="2" id="KW-0186">Copper</keyword>
<proteinExistence type="predicted"/>
<dbReference type="PRINTS" id="PR00092">
    <property type="entry name" value="TYROSINASE"/>
</dbReference>
<name>K3X1J8_GLOUD</name>
<evidence type="ECO:0000256" key="2">
    <source>
        <dbReference type="ARBA" id="ARBA00023008"/>
    </source>
</evidence>
<dbReference type="Proteomes" id="UP000019132">
    <property type="component" value="Unassembled WGS sequence"/>
</dbReference>
<dbReference type="HOGENOM" id="CLU_018031_0_0_1"/>
<reference evidence="6" key="2">
    <citation type="submission" date="2010-04" db="EMBL/GenBank/DDBJ databases">
        <authorList>
            <person name="Buell R."/>
            <person name="Hamilton J."/>
            <person name="Hostetler J."/>
        </authorList>
    </citation>
    <scope>NUCLEOTIDE SEQUENCE [LARGE SCALE GENOMIC DNA]</scope>
    <source>
        <strain evidence="6">DAOM:BR144</strain>
    </source>
</reference>
<dbReference type="InterPro" id="IPR002227">
    <property type="entry name" value="Tyrosinase_Cu-bd"/>
</dbReference>
<dbReference type="STRING" id="431595.K3X1J8"/>
<dbReference type="InParanoid" id="K3X1J8"/>
<evidence type="ECO:0000259" key="3">
    <source>
        <dbReference type="PROSITE" id="PS00497"/>
    </source>
</evidence>
<keyword evidence="6" id="KW-1185">Reference proteome</keyword>
<dbReference type="VEuPathDB" id="FungiDB:PYU1_G011073"/>
<dbReference type="GO" id="GO:0046872">
    <property type="term" value="F:metal ion binding"/>
    <property type="evidence" value="ECO:0007669"/>
    <property type="project" value="UniProtKB-KW"/>
</dbReference>
<feature type="domain" description="Tyrosinase copper-binding" evidence="3">
    <location>
        <begin position="74"/>
        <end position="91"/>
    </location>
</feature>
<dbReference type="EMBL" id="GL376606">
    <property type="status" value="NOT_ANNOTATED_CDS"/>
    <property type="molecule type" value="Genomic_DNA"/>
</dbReference>
<dbReference type="PROSITE" id="PS00498">
    <property type="entry name" value="TYROSINASE_2"/>
    <property type="match status" value="1"/>
</dbReference>
<dbReference type="OMA" id="CANCIIR"/>
<protein>
    <recommendedName>
        <fullName evidence="3 4">Tyrosinase copper-binding domain-containing protein</fullName>
    </recommendedName>
</protein>
<dbReference type="AlphaFoldDB" id="K3X1J8"/>
<dbReference type="InterPro" id="IPR050316">
    <property type="entry name" value="Tyrosinase/Hemocyanin"/>
</dbReference>
<dbReference type="eggNOG" id="ENOG502RUUX">
    <property type="taxonomic scope" value="Eukaryota"/>
</dbReference>
<dbReference type="Gene3D" id="1.10.1280.10">
    <property type="entry name" value="Di-copper center containing domain from catechol oxidase"/>
    <property type="match status" value="1"/>
</dbReference>
<evidence type="ECO:0000259" key="4">
    <source>
        <dbReference type="PROSITE" id="PS00498"/>
    </source>
</evidence>
<dbReference type="Pfam" id="PF00264">
    <property type="entry name" value="Tyrosinase"/>
    <property type="match status" value="1"/>
</dbReference>
<organism evidence="5 6">
    <name type="scientific">Globisporangium ultimum (strain ATCC 200006 / CBS 805.95 / DAOM BR144)</name>
    <name type="common">Pythium ultimum</name>
    <dbReference type="NCBI Taxonomy" id="431595"/>
    <lineage>
        <taxon>Eukaryota</taxon>
        <taxon>Sar</taxon>
        <taxon>Stramenopiles</taxon>
        <taxon>Oomycota</taxon>
        <taxon>Peronosporomycetes</taxon>
        <taxon>Pythiales</taxon>
        <taxon>Pythiaceae</taxon>
        <taxon>Globisporangium</taxon>
    </lineage>
</organism>
<sequence>MLTPIQSATAVDVVPETAAPVAPSCGPRVRRAWTALTSNEQMLYKNAIALSMKSGAYIKFVEIHTEYQSMMEAHKTCMFIYWHRLFLVAFENMLRAQGPAYACITVPYWDWINDYNRFVNRECTSMLNCSMALQGLGGIVEGKKVSLSINGVSTAGVCHTAYPLNFFCHASNITDTSKCSGCITRGPWDTKFLPASAGYASVRNQIFASTNIAEFSYAIENGAHNAIHSVLDGAVGTFASPADPIFWSHHAMVDLLHTIFHKCRVGENMMTLAQKAANPVGWTTCRRQDNTVFGALDHITMRTALFGLKPLNSTLDPVIGKYFNGLPTQLAALMDNNDFGSSSYLYLYQGLLGEMYTKCGNAPTTLHQFLRLLPRHHFQQ</sequence>
<reference evidence="5" key="3">
    <citation type="submission" date="2015-02" db="UniProtKB">
        <authorList>
            <consortium name="EnsemblProtists"/>
        </authorList>
    </citation>
    <scope>IDENTIFICATION</scope>
    <source>
        <strain evidence="5">DAOM BR144</strain>
    </source>
</reference>
<dbReference type="InterPro" id="IPR008922">
    <property type="entry name" value="Di-copper_centre_dom_sf"/>
</dbReference>